<proteinExistence type="predicted"/>
<organism evidence="3 4">
    <name type="scientific">Yeguia hominis</name>
    <dbReference type="NCBI Taxonomy" id="2763662"/>
    <lineage>
        <taxon>Bacteria</taxon>
        <taxon>Bacillati</taxon>
        <taxon>Bacillota</taxon>
        <taxon>Clostridia</taxon>
        <taxon>Eubacteriales</taxon>
        <taxon>Yeguiaceae</taxon>
        <taxon>Yeguia</taxon>
    </lineage>
</organism>
<dbReference type="Gene3D" id="1.10.3210.10">
    <property type="entry name" value="Hypothetical protein af1432"/>
    <property type="match status" value="1"/>
</dbReference>
<evidence type="ECO:0000313" key="4">
    <source>
        <dbReference type="Proteomes" id="UP000651482"/>
    </source>
</evidence>
<protein>
    <submittedName>
        <fullName evidence="3">5'-deoxynucleotidase</fullName>
        <ecNumber evidence="3">3.1.3.89</ecNumber>
    </submittedName>
</protein>
<dbReference type="PANTHER" id="PTHR11845:SF13">
    <property type="entry name" value="5'-DEOXYNUCLEOTIDASE HDDC2"/>
    <property type="match status" value="1"/>
</dbReference>
<gene>
    <name evidence="3" type="primary">yfbR</name>
    <name evidence="3" type="ORF">IAG03_08510</name>
</gene>
<dbReference type="EC" id="3.1.3.89" evidence="3"/>
<evidence type="ECO:0000256" key="1">
    <source>
        <dbReference type="ARBA" id="ARBA00022801"/>
    </source>
</evidence>
<dbReference type="SUPFAM" id="SSF109604">
    <property type="entry name" value="HD-domain/PDEase-like"/>
    <property type="match status" value="1"/>
</dbReference>
<evidence type="ECO:0000259" key="2">
    <source>
        <dbReference type="SMART" id="SM00471"/>
    </source>
</evidence>
<keyword evidence="4" id="KW-1185">Reference proteome</keyword>
<dbReference type="EMBL" id="JACRSN010000011">
    <property type="protein sequence ID" value="MBC8534041.1"/>
    <property type="molecule type" value="Genomic_DNA"/>
</dbReference>
<dbReference type="InterPro" id="IPR039356">
    <property type="entry name" value="YfbR/HDDC2"/>
</dbReference>
<comment type="caution">
    <text evidence="3">The sequence shown here is derived from an EMBL/GenBank/DDBJ whole genome shotgun (WGS) entry which is preliminary data.</text>
</comment>
<dbReference type="RefSeq" id="WP_249319690.1">
    <property type="nucleotide sequence ID" value="NZ_JACRSN010000011.1"/>
</dbReference>
<dbReference type="GO" id="GO:0002953">
    <property type="term" value="F:5'-deoxynucleotidase activity"/>
    <property type="evidence" value="ECO:0007669"/>
    <property type="project" value="UniProtKB-EC"/>
</dbReference>
<feature type="domain" description="HD/PDEase" evidence="2">
    <location>
        <begin position="24"/>
        <end position="150"/>
    </location>
</feature>
<accession>A0A926DA34</accession>
<name>A0A926DA34_9FIRM</name>
<dbReference type="NCBIfam" id="NF003009">
    <property type="entry name" value="PRK03826.1"/>
    <property type="match status" value="1"/>
</dbReference>
<dbReference type="InterPro" id="IPR003607">
    <property type="entry name" value="HD/PDEase_dom"/>
</dbReference>
<dbReference type="GO" id="GO:0005737">
    <property type="term" value="C:cytoplasm"/>
    <property type="evidence" value="ECO:0007669"/>
    <property type="project" value="TreeGrafter"/>
</dbReference>
<dbReference type="PANTHER" id="PTHR11845">
    <property type="entry name" value="5'-DEOXYNUCLEOTIDASE HDDC2"/>
    <property type="match status" value="1"/>
</dbReference>
<reference evidence="3" key="1">
    <citation type="submission" date="2020-08" db="EMBL/GenBank/DDBJ databases">
        <title>Genome public.</title>
        <authorList>
            <person name="Liu C."/>
            <person name="Sun Q."/>
        </authorList>
    </citation>
    <scope>NUCLEOTIDE SEQUENCE</scope>
    <source>
        <strain evidence="3">NSJ-40</strain>
    </source>
</reference>
<dbReference type="SMART" id="SM00471">
    <property type="entry name" value="HDc"/>
    <property type="match status" value="1"/>
</dbReference>
<keyword evidence="1 3" id="KW-0378">Hydrolase</keyword>
<dbReference type="Proteomes" id="UP000651482">
    <property type="component" value="Unassembled WGS sequence"/>
</dbReference>
<dbReference type="Pfam" id="PF12917">
    <property type="entry name" value="YfbR-like"/>
    <property type="match status" value="1"/>
</dbReference>
<dbReference type="AlphaFoldDB" id="A0A926DA34"/>
<evidence type="ECO:0000313" key="3">
    <source>
        <dbReference type="EMBL" id="MBC8534041.1"/>
    </source>
</evidence>
<sequence length="193" mass="21948">MAHFFAMLSRMKYISRWGLMRNTRNESLCEHSFETAVLAHALVVLHNTRFGGSADAERAAVLALFHDAPEIITGDMPTPVKYYSLEIRKAYAGVEQMAQRRLLSMLPEDLCAAYQPLLEEAAPENRELLRFVKAADKLSALIKCVEERSTGNLEFLQAEKATRQALSEMKMPEVDCFLQEFLPSYELTLDEQE</sequence>